<gene>
    <name evidence="1" type="primary">BQ5605_C020g09108</name>
    <name evidence="1" type="ORF">BQ5605_C020G09108</name>
</gene>
<accession>A0A2X0MM89</accession>
<dbReference type="EMBL" id="FQNC01000082">
    <property type="protein sequence ID" value="SGZ17267.1"/>
    <property type="molecule type" value="Genomic_DNA"/>
</dbReference>
<dbReference type="Proteomes" id="UP000249464">
    <property type="component" value="Unassembled WGS sequence"/>
</dbReference>
<evidence type="ECO:0000313" key="2">
    <source>
        <dbReference type="Proteomes" id="UP000249464"/>
    </source>
</evidence>
<protein>
    <submittedName>
        <fullName evidence="1">BQ5605_C020g09108 protein</fullName>
    </submittedName>
</protein>
<evidence type="ECO:0000313" key="1">
    <source>
        <dbReference type="EMBL" id="SGZ17267.1"/>
    </source>
</evidence>
<sequence length="53" mass="6034">MDTTNIGRFSANNAPFAGVTAVWYALKSRPSLATRPPPRLRPWLQGRWRTGRH</sequence>
<organism evidence="1 2">
    <name type="scientific">Microbotryum silenes-dioicae</name>
    <dbReference type="NCBI Taxonomy" id="796604"/>
    <lineage>
        <taxon>Eukaryota</taxon>
        <taxon>Fungi</taxon>
        <taxon>Dikarya</taxon>
        <taxon>Basidiomycota</taxon>
        <taxon>Pucciniomycotina</taxon>
        <taxon>Microbotryomycetes</taxon>
        <taxon>Microbotryales</taxon>
        <taxon>Microbotryaceae</taxon>
        <taxon>Microbotryum</taxon>
    </lineage>
</organism>
<keyword evidence="2" id="KW-1185">Reference proteome</keyword>
<proteinExistence type="predicted"/>
<reference evidence="1 2" key="1">
    <citation type="submission" date="2016-11" db="EMBL/GenBank/DDBJ databases">
        <authorList>
            <person name="Jaros S."/>
            <person name="Januszkiewicz K."/>
            <person name="Wedrychowicz H."/>
        </authorList>
    </citation>
    <scope>NUCLEOTIDE SEQUENCE [LARGE SCALE GENOMIC DNA]</scope>
</reference>
<dbReference type="AlphaFoldDB" id="A0A2X0MM89"/>
<name>A0A2X0MM89_9BASI</name>